<protein>
    <recommendedName>
        <fullName evidence="2">DUF6534 domain-containing protein</fullName>
    </recommendedName>
</protein>
<dbReference type="OrthoDB" id="2535105at2759"/>
<dbReference type="AlphaFoldDB" id="F8P9I5"/>
<feature type="transmembrane region" description="Helical" evidence="1">
    <location>
        <begin position="77"/>
        <end position="107"/>
    </location>
</feature>
<dbReference type="Proteomes" id="UP000008064">
    <property type="component" value="Unassembled WGS sequence"/>
</dbReference>
<reference evidence="3" key="1">
    <citation type="submission" date="2011-04" db="EMBL/GenBank/DDBJ databases">
        <title>Evolution of plant cell wall degrading machinery underlies the functional diversity of forest fungi.</title>
        <authorList>
            <consortium name="US DOE Joint Genome Institute (JGI-PGF)"/>
            <person name="Eastwood D.C."/>
            <person name="Floudas D."/>
            <person name="Binder M."/>
            <person name="Majcherczyk A."/>
            <person name="Schneider P."/>
            <person name="Aerts A."/>
            <person name="Asiegbu F.O."/>
            <person name="Baker S.E."/>
            <person name="Barry K."/>
            <person name="Bendiksby M."/>
            <person name="Blumentritt M."/>
            <person name="Coutinho P.M."/>
            <person name="Cullen D."/>
            <person name="Cullen D."/>
            <person name="Gathman A."/>
            <person name="Goodell B."/>
            <person name="Henrissat B."/>
            <person name="Ihrmark K."/>
            <person name="Kauserud H."/>
            <person name="Kohler A."/>
            <person name="LaButti K."/>
            <person name="Lapidus A."/>
            <person name="Lavin J.L."/>
            <person name="Lee Y.-H."/>
            <person name="Lindquist E."/>
            <person name="Lilly W."/>
            <person name="Lucas S."/>
            <person name="Morin E."/>
            <person name="Murat C."/>
            <person name="Oguiza J.A."/>
            <person name="Park J."/>
            <person name="Pisabarro A.G."/>
            <person name="Riley R."/>
            <person name="Rosling A."/>
            <person name="Salamov A."/>
            <person name="Schmidt O."/>
            <person name="Schmutz J."/>
            <person name="Skrede I."/>
            <person name="Stenlid J."/>
            <person name="Wiebenga A."/>
            <person name="Xie X."/>
            <person name="Kues U."/>
            <person name="Hibbett D.S."/>
            <person name="Hoffmeister D."/>
            <person name="Hogberg N."/>
            <person name="Martin F."/>
            <person name="Grigoriev I.V."/>
            <person name="Watkinson S.C."/>
        </authorList>
    </citation>
    <scope>NUCLEOTIDE SEQUENCE</scope>
    <source>
        <strain evidence="3">S7.9</strain>
    </source>
</reference>
<feature type="transmembrane region" description="Helical" evidence="1">
    <location>
        <begin position="201"/>
        <end position="222"/>
    </location>
</feature>
<accession>F8P9I5</accession>
<dbReference type="PANTHER" id="PTHR40465:SF1">
    <property type="entry name" value="DUF6534 DOMAIN-CONTAINING PROTEIN"/>
    <property type="match status" value="1"/>
</dbReference>
<dbReference type="RefSeq" id="XP_007323059.1">
    <property type="nucleotide sequence ID" value="XM_007322997.1"/>
</dbReference>
<organism>
    <name type="scientific">Serpula lacrymans var. lacrymans (strain S7.9)</name>
    <name type="common">Dry rot fungus</name>
    <dbReference type="NCBI Taxonomy" id="578457"/>
    <lineage>
        <taxon>Eukaryota</taxon>
        <taxon>Fungi</taxon>
        <taxon>Dikarya</taxon>
        <taxon>Basidiomycota</taxon>
        <taxon>Agaricomycotina</taxon>
        <taxon>Agaricomycetes</taxon>
        <taxon>Agaricomycetidae</taxon>
        <taxon>Boletales</taxon>
        <taxon>Coniophorineae</taxon>
        <taxon>Serpulaceae</taxon>
        <taxon>Serpula</taxon>
    </lineage>
</organism>
<proteinExistence type="predicted"/>
<dbReference type="HOGENOM" id="CLU_046025_5_3_1"/>
<gene>
    <name evidence="3" type="ORF">SERLADRAFT_400545</name>
</gene>
<evidence type="ECO:0000256" key="1">
    <source>
        <dbReference type="SAM" id="Phobius"/>
    </source>
</evidence>
<keyword evidence="1" id="KW-1133">Transmembrane helix</keyword>
<sequence length="341" mass="38055">MSQSLADNLGAVFIGVIFSSILFGITNLQTYIYYCRYPKDWYIHKISIGILWALDAVHLALTVDAVYQYLINGFGNVLALLVIVWSFKLQIAVNIVIILFVQSLYAMRIWKLGRGHRHTLLPCLVTFVVVAGYVVGILLVIETFRMTTWAELDTISWAIYASFATSTGVDFVIAAVMCYYLHKSKSGFTGSENIINRLMQYTLSSGLVTSACSMSALIAYALMPTNLIFLAIEFSLTKLYINSFLAMLNARQNIRERDRLSISLSKLRSSNYRGGLSLPSASTSFASPSTPVGGTFDQSIKIQTIPESPMDSKDDFPQLSPQDGKTHYQWSHINNFQPRAV</sequence>
<dbReference type="PANTHER" id="PTHR40465">
    <property type="entry name" value="CHROMOSOME 1, WHOLE GENOME SHOTGUN SEQUENCE"/>
    <property type="match status" value="1"/>
</dbReference>
<name>F8P9I5_SERL9</name>
<feature type="transmembrane region" description="Helical" evidence="1">
    <location>
        <begin position="228"/>
        <end position="250"/>
    </location>
</feature>
<feature type="domain" description="DUF6534" evidence="2">
    <location>
        <begin position="167"/>
        <end position="252"/>
    </location>
</feature>
<feature type="transmembrane region" description="Helical" evidence="1">
    <location>
        <begin position="119"/>
        <end position="141"/>
    </location>
</feature>
<feature type="transmembrane region" description="Helical" evidence="1">
    <location>
        <begin position="157"/>
        <end position="181"/>
    </location>
</feature>
<dbReference type="InterPro" id="IPR045339">
    <property type="entry name" value="DUF6534"/>
</dbReference>
<feature type="transmembrane region" description="Helical" evidence="1">
    <location>
        <begin position="12"/>
        <end position="34"/>
    </location>
</feature>
<dbReference type="GeneID" id="18812039"/>
<dbReference type="KEGG" id="sla:SERLADRAFT_400545"/>
<dbReference type="Pfam" id="PF20152">
    <property type="entry name" value="DUF6534"/>
    <property type="match status" value="1"/>
</dbReference>
<keyword evidence="1" id="KW-0472">Membrane</keyword>
<dbReference type="EMBL" id="GL945441">
    <property type="protein sequence ID" value="EGO20314.1"/>
    <property type="molecule type" value="Genomic_DNA"/>
</dbReference>
<evidence type="ECO:0000259" key="2">
    <source>
        <dbReference type="Pfam" id="PF20152"/>
    </source>
</evidence>
<feature type="transmembrane region" description="Helical" evidence="1">
    <location>
        <begin position="46"/>
        <end position="71"/>
    </location>
</feature>
<evidence type="ECO:0000313" key="3">
    <source>
        <dbReference type="EMBL" id="EGO20314.1"/>
    </source>
</evidence>
<keyword evidence="1" id="KW-0812">Transmembrane</keyword>